<dbReference type="Gene3D" id="4.10.240.10">
    <property type="entry name" value="Zn(2)-C6 fungal-type DNA-binding domain"/>
    <property type="match status" value="1"/>
</dbReference>
<dbReference type="OrthoDB" id="5375558at2759"/>
<feature type="compositionally biased region" description="Low complexity" evidence="7">
    <location>
        <begin position="212"/>
        <end position="232"/>
    </location>
</feature>
<keyword evidence="2" id="KW-0862">Zinc</keyword>
<feature type="region of interest" description="Disordered" evidence="7">
    <location>
        <begin position="1"/>
        <end position="136"/>
    </location>
</feature>
<feature type="compositionally biased region" description="Polar residues" evidence="7">
    <location>
        <begin position="74"/>
        <end position="85"/>
    </location>
</feature>
<dbReference type="PANTHER" id="PTHR36206:SF13">
    <property type="entry name" value="TRANSCRIPTIONAL REGULATORY PROTEIN MOC3"/>
    <property type="match status" value="1"/>
</dbReference>
<dbReference type="InterPro" id="IPR052360">
    <property type="entry name" value="Transcr_Regulatory_Proteins"/>
</dbReference>
<protein>
    <submittedName>
        <fullName evidence="9">Putative c6 finger domain protein</fullName>
    </submittedName>
</protein>
<dbReference type="PROSITE" id="PS50048">
    <property type="entry name" value="ZN2_CY6_FUNGAL_2"/>
    <property type="match status" value="1"/>
</dbReference>
<evidence type="ECO:0000313" key="10">
    <source>
        <dbReference type="Proteomes" id="UP000531561"/>
    </source>
</evidence>
<keyword evidence="10" id="KW-1185">Reference proteome</keyword>
<evidence type="ECO:0000256" key="2">
    <source>
        <dbReference type="ARBA" id="ARBA00022833"/>
    </source>
</evidence>
<evidence type="ECO:0000256" key="4">
    <source>
        <dbReference type="ARBA" id="ARBA00023125"/>
    </source>
</evidence>
<keyword evidence="3" id="KW-0805">Transcription regulation</keyword>
<feature type="compositionally biased region" description="Polar residues" evidence="7">
    <location>
        <begin position="124"/>
        <end position="136"/>
    </location>
</feature>
<dbReference type="PANTHER" id="PTHR36206">
    <property type="entry name" value="ASPERCRYPTIN BIOSYNTHESIS CLUSTER-SPECIFIC TRANSCRIPTION REGULATOR ATNN-RELATED"/>
    <property type="match status" value="1"/>
</dbReference>
<dbReference type="EMBL" id="JABFCT010000015">
    <property type="protein sequence ID" value="KAF5870087.1"/>
    <property type="molecule type" value="Genomic_DNA"/>
</dbReference>
<dbReference type="Proteomes" id="UP000531561">
    <property type="component" value="Unassembled WGS sequence"/>
</dbReference>
<comment type="caution">
    <text evidence="9">The sequence shown here is derived from an EMBL/GenBank/DDBJ whole genome shotgun (WGS) entry which is preliminary data.</text>
</comment>
<sequence>MAQQHNNRNSPHLNHLQQNGSAPSSPSMSGSQQGSQRQPVNYPSPTSYPSPSLSTSQYNYPPPGNQNEPYRASPTGSNGSLSLPSMRSLDPLQQQQQQQQQAAQHQHMGSPLPPPVAQMGGPYYQNQLPHPSHQHQYPNVTSDPNMRYALPVDSRVMSGGRHKKEIKRRTKTGCLTCRKRRIKCDEQHPACRNCQKSKRECLGYDPIFKQQPGPAAIQPAPSSAPSQSSSIATANPYGNQPQMLQSGYGVPASMAYDPALTAPSAGQHYDYSSAIDPNLEAAAPIPIVSTFHNAPPGMPTFRLHQKIMPSAIPYPFQVSDATHLRGGTGSPSPPPVASFSDEAADTTFLPAQRSIDDLLSYGNPPAPADQTVQDVSQNPQSLDEAKHLYYSIYSPGLESFLESKWFSAKGASKLMSDKPLLEKFGTLLLQFSKTIVSDPIAIAHTASVEAKVVWALACMVKLGAEDAKEAKVEAKSALPAQDDPIEADHRLTVFECLLTGKVAESNQLTAPVQGSGDHHRLRELEFWYTLANFVCLREDDPNCVKDVDETLGTLRNLLDGRENRDVLYSIAIIRAMGQRVSEYTPSDTPLHFDESDNRSKLLVAKKFVQDEASGSGTTNVIRRLCELATRTWTTPAPLVPTPK</sequence>
<evidence type="ECO:0000259" key="8">
    <source>
        <dbReference type="PROSITE" id="PS50048"/>
    </source>
</evidence>
<feature type="compositionally biased region" description="Low complexity" evidence="7">
    <location>
        <begin position="18"/>
        <end position="56"/>
    </location>
</feature>
<dbReference type="SMART" id="SM00066">
    <property type="entry name" value="GAL4"/>
    <property type="match status" value="1"/>
</dbReference>
<dbReference type="RefSeq" id="XP_037189034.1">
    <property type="nucleotide sequence ID" value="XM_037340566.1"/>
</dbReference>
<reference evidence="9 10" key="1">
    <citation type="journal article" date="2020" name="Phytopathology">
        <title>A high-quality genome resource of Botrytis fragariae, a new and rapidly spreading fungal pathogen causing strawberry gray mold in the U.S.A.</title>
        <authorList>
            <person name="Wu Y."/>
            <person name="Saski C.A."/>
            <person name="Schnabel G."/>
            <person name="Xiao S."/>
            <person name="Hu M."/>
        </authorList>
    </citation>
    <scope>NUCLEOTIDE SEQUENCE [LARGE SCALE GENOMIC DNA]</scope>
    <source>
        <strain evidence="9 10">BVB16</strain>
    </source>
</reference>
<evidence type="ECO:0000256" key="7">
    <source>
        <dbReference type="SAM" id="MobiDB-lite"/>
    </source>
</evidence>
<dbReference type="InterPro" id="IPR036864">
    <property type="entry name" value="Zn2-C6_fun-type_DNA-bd_sf"/>
</dbReference>
<feature type="compositionally biased region" description="Low complexity" evidence="7">
    <location>
        <begin position="93"/>
        <end position="107"/>
    </location>
</feature>
<keyword evidence="4" id="KW-0238">DNA-binding</keyword>
<feature type="domain" description="Zn(2)-C6 fungal-type" evidence="8">
    <location>
        <begin position="173"/>
        <end position="201"/>
    </location>
</feature>
<dbReference type="GO" id="GO:0008270">
    <property type="term" value="F:zinc ion binding"/>
    <property type="evidence" value="ECO:0007669"/>
    <property type="project" value="InterPro"/>
</dbReference>
<organism evidence="9 10">
    <name type="scientific">Botrytis fragariae</name>
    <dbReference type="NCBI Taxonomy" id="1964551"/>
    <lineage>
        <taxon>Eukaryota</taxon>
        <taxon>Fungi</taxon>
        <taxon>Dikarya</taxon>
        <taxon>Ascomycota</taxon>
        <taxon>Pezizomycotina</taxon>
        <taxon>Leotiomycetes</taxon>
        <taxon>Helotiales</taxon>
        <taxon>Sclerotiniaceae</taxon>
        <taxon>Botrytis</taxon>
    </lineage>
</organism>
<gene>
    <name evidence="9" type="ORF">Bfra_010233</name>
</gene>
<dbReference type="InterPro" id="IPR001138">
    <property type="entry name" value="Zn2Cys6_DnaBD"/>
</dbReference>
<evidence type="ECO:0000256" key="3">
    <source>
        <dbReference type="ARBA" id="ARBA00023015"/>
    </source>
</evidence>
<proteinExistence type="predicted"/>
<evidence type="ECO:0000256" key="5">
    <source>
        <dbReference type="ARBA" id="ARBA00023163"/>
    </source>
</evidence>
<keyword evidence="1" id="KW-0479">Metal-binding</keyword>
<feature type="compositionally biased region" description="Polar residues" evidence="7">
    <location>
        <begin position="1"/>
        <end position="17"/>
    </location>
</feature>
<dbReference type="GO" id="GO:0000981">
    <property type="term" value="F:DNA-binding transcription factor activity, RNA polymerase II-specific"/>
    <property type="evidence" value="ECO:0007669"/>
    <property type="project" value="InterPro"/>
</dbReference>
<dbReference type="CDD" id="cd00067">
    <property type="entry name" value="GAL4"/>
    <property type="match status" value="1"/>
</dbReference>
<keyword evidence="5" id="KW-0804">Transcription</keyword>
<name>A0A8H6AMA0_9HELO</name>
<accession>A0A8H6AMA0</accession>
<dbReference type="AlphaFoldDB" id="A0A8H6AMA0"/>
<dbReference type="Pfam" id="PF00172">
    <property type="entry name" value="Zn_clus"/>
    <property type="match status" value="1"/>
</dbReference>
<dbReference type="GeneID" id="59264258"/>
<dbReference type="SUPFAM" id="SSF57701">
    <property type="entry name" value="Zn2/Cys6 DNA-binding domain"/>
    <property type="match status" value="1"/>
</dbReference>
<evidence type="ECO:0000313" key="9">
    <source>
        <dbReference type="EMBL" id="KAF5870087.1"/>
    </source>
</evidence>
<feature type="region of interest" description="Disordered" evidence="7">
    <location>
        <begin position="212"/>
        <end position="236"/>
    </location>
</feature>
<evidence type="ECO:0000256" key="1">
    <source>
        <dbReference type="ARBA" id="ARBA00022723"/>
    </source>
</evidence>
<keyword evidence="6" id="KW-0539">Nucleus</keyword>
<evidence type="ECO:0000256" key="6">
    <source>
        <dbReference type="ARBA" id="ARBA00023242"/>
    </source>
</evidence>
<dbReference type="PROSITE" id="PS00463">
    <property type="entry name" value="ZN2_CY6_FUNGAL_1"/>
    <property type="match status" value="1"/>
</dbReference>
<dbReference type="GO" id="GO:0003677">
    <property type="term" value="F:DNA binding"/>
    <property type="evidence" value="ECO:0007669"/>
    <property type="project" value="UniProtKB-KW"/>
</dbReference>